<dbReference type="Gene3D" id="3.40.630.30">
    <property type="match status" value="1"/>
</dbReference>
<name>A0ABU3R9I9_9BACL</name>
<evidence type="ECO:0000313" key="2">
    <source>
        <dbReference type="Proteomes" id="UP001260980"/>
    </source>
</evidence>
<comment type="caution">
    <text evidence="1">The sequence shown here is derived from an EMBL/GenBank/DDBJ whole genome shotgun (WGS) entry which is preliminary data.</text>
</comment>
<evidence type="ECO:0000313" key="1">
    <source>
        <dbReference type="EMBL" id="MDU0200918.1"/>
    </source>
</evidence>
<dbReference type="RefSeq" id="WP_315950552.1">
    <property type="nucleotide sequence ID" value="NZ_JAWCUD010000002.1"/>
</dbReference>
<gene>
    <name evidence="1" type="ORF">RQP52_07435</name>
</gene>
<protein>
    <recommendedName>
        <fullName evidence="3">Acetyltransferase</fullName>
    </recommendedName>
</protein>
<dbReference type="EMBL" id="JAWCUD010000002">
    <property type="protein sequence ID" value="MDU0200918.1"/>
    <property type="molecule type" value="Genomic_DNA"/>
</dbReference>
<dbReference type="Proteomes" id="UP001260980">
    <property type="component" value="Unassembled WGS sequence"/>
</dbReference>
<accession>A0ABU3R9I9</accession>
<sequence length="100" mass="12235">MPNNEVKTLSESRIFTIDCKDVYLKEYTFDDLDQFHSLIWQPEIYEYLPGWSVSKERRKIWLTDYEIIQKCGFNFQSVIEIDNESYNYYKLDKNEWKAKV</sequence>
<reference evidence="1 2" key="1">
    <citation type="submission" date="2023-10" db="EMBL/GenBank/DDBJ databases">
        <title>Paenibacillus strain PFR10 Genome sequencing and assembly.</title>
        <authorList>
            <person name="Kim I."/>
        </authorList>
    </citation>
    <scope>NUCLEOTIDE SEQUENCE [LARGE SCALE GENOMIC DNA]</scope>
    <source>
        <strain evidence="1 2">PFR10</strain>
    </source>
</reference>
<keyword evidence="2" id="KW-1185">Reference proteome</keyword>
<proteinExistence type="predicted"/>
<evidence type="ECO:0008006" key="3">
    <source>
        <dbReference type="Google" id="ProtNLM"/>
    </source>
</evidence>
<organism evidence="1 2">
    <name type="scientific">Paenibacillus violae</name>
    <dbReference type="NCBI Taxonomy" id="3077234"/>
    <lineage>
        <taxon>Bacteria</taxon>
        <taxon>Bacillati</taxon>
        <taxon>Bacillota</taxon>
        <taxon>Bacilli</taxon>
        <taxon>Bacillales</taxon>
        <taxon>Paenibacillaceae</taxon>
        <taxon>Paenibacillus</taxon>
    </lineage>
</organism>